<evidence type="ECO:0000256" key="8">
    <source>
        <dbReference type="SAM" id="Phobius"/>
    </source>
</evidence>
<sequence length="148" mass="16199">MRTTFFFKYPTTTSTTTPGAVRSPWRSPVPYMFGGMAAMLGLIAFALLILACSYCRPSRNDNVEEERMQLEGKNKGVLGDHQESNKKTIVVIMAGDDKPSFLATHSALIFSNPIINSLGGLENKSSTVSTHEPDESVRNGLDVEISKL</sequence>
<keyword evidence="7 8" id="KW-0472">Membrane</keyword>
<evidence type="ECO:0000256" key="7">
    <source>
        <dbReference type="ARBA" id="ARBA00023136"/>
    </source>
</evidence>
<name>A0A7C9E1B9_OPUST</name>
<protein>
    <submittedName>
        <fullName evidence="9">Uncharacterized protein</fullName>
    </submittedName>
</protein>
<reference evidence="9" key="2">
    <citation type="submission" date="2020-07" db="EMBL/GenBank/DDBJ databases">
        <authorList>
            <person name="Vera ALvarez R."/>
            <person name="Arias-Moreno D.M."/>
            <person name="Jimenez-Jacinto V."/>
            <person name="Jimenez-Bremont J.F."/>
            <person name="Swaminathan K."/>
            <person name="Moose S.P."/>
            <person name="Guerrero-Gonzalez M.L."/>
            <person name="Marino-Ramirez L."/>
            <person name="Landsman D."/>
            <person name="Rodriguez-Kessler M."/>
            <person name="Delgado-Sanchez P."/>
        </authorList>
    </citation>
    <scope>NUCLEOTIDE SEQUENCE</scope>
    <source>
        <tissue evidence="9">Cladode</tissue>
    </source>
</reference>
<organism evidence="9">
    <name type="scientific">Opuntia streptacantha</name>
    <name type="common">Prickly pear cactus</name>
    <name type="synonym">Opuntia cardona</name>
    <dbReference type="NCBI Taxonomy" id="393608"/>
    <lineage>
        <taxon>Eukaryota</taxon>
        <taxon>Viridiplantae</taxon>
        <taxon>Streptophyta</taxon>
        <taxon>Embryophyta</taxon>
        <taxon>Tracheophyta</taxon>
        <taxon>Spermatophyta</taxon>
        <taxon>Magnoliopsida</taxon>
        <taxon>eudicotyledons</taxon>
        <taxon>Gunneridae</taxon>
        <taxon>Pentapetalae</taxon>
        <taxon>Caryophyllales</taxon>
        <taxon>Cactineae</taxon>
        <taxon>Cactaceae</taxon>
        <taxon>Opuntioideae</taxon>
        <taxon>Opuntia</taxon>
    </lineage>
</organism>
<evidence type="ECO:0000256" key="3">
    <source>
        <dbReference type="ARBA" id="ARBA00022448"/>
    </source>
</evidence>
<dbReference type="GO" id="GO:0016020">
    <property type="term" value="C:membrane"/>
    <property type="evidence" value="ECO:0007669"/>
    <property type="project" value="UniProtKB-SubCell"/>
</dbReference>
<feature type="transmembrane region" description="Helical" evidence="8">
    <location>
        <begin position="31"/>
        <end position="52"/>
    </location>
</feature>
<evidence type="ECO:0000256" key="6">
    <source>
        <dbReference type="ARBA" id="ARBA00022989"/>
    </source>
</evidence>
<keyword evidence="3" id="KW-0813">Transport</keyword>
<evidence type="ECO:0000313" key="9">
    <source>
        <dbReference type="EMBL" id="MBA4651164.1"/>
    </source>
</evidence>
<comment type="subcellular location">
    <subcellularLocation>
        <location evidence="1">Membrane</location>
        <topology evidence="1">Single-pass membrane protein</topology>
    </subcellularLocation>
</comment>
<evidence type="ECO:0000256" key="5">
    <source>
        <dbReference type="ARBA" id="ARBA00022970"/>
    </source>
</evidence>
<evidence type="ECO:0000256" key="2">
    <source>
        <dbReference type="ARBA" id="ARBA00009977"/>
    </source>
</evidence>
<dbReference type="EMBL" id="GISG01168680">
    <property type="protein sequence ID" value="MBA4651164.1"/>
    <property type="molecule type" value="Transcribed_RNA"/>
</dbReference>
<dbReference type="AlphaFoldDB" id="A0A7C9E1B9"/>
<proteinExistence type="inferred from homology"/>
<dbReference type="InterPro" id="IPR040359">
    <property type="entry name" value="GDU"/>
</dbReference>
<evidence type="ECO:0000256" key="4">
    <source>
        <dbReference type="ARBA" id="ARBA00022692"/>
    </source>
</evidence>
<keyword evidence="6 8" id="KW-1133">Transmembrane helix</keyword>
<dbReference type="PANTHER" id="PTHR33228">
    <property type="entry name" value="PROTEIN GLUTAMINE DUMPER 4-RELATED"/>
    <property type="match status" value="1"/>
</dbReference>
<dbReference type="GO" id="GO:0080143">
    <property type="term" value="P:regulation of amino acid export"/>
    <property type="evidence" value="ECO:0007669"/>
    <property type="project" value="InterPro"/>
</dbReference>
<reference evidence="9" key="1">
    <citation type="journal article" date="2013" name="J. Plant Res.">
        <title>Effect of fungi and light on seed germination of three Opuntia species from semiarid lands of central Mexico.</title>
        <authorList>
            <person name="Delgado-Sanchez P."/>
            <person name="Jimenez-Bremont J.F."/>
            <person name="Guerrero-Gonzalez Mde L."/>
            <person name="Flores J."/>
        </authorList>
    </citation>
    <scope>NUCLEOTIDE SEQUENCE</scope>
    <source>
        <tissue evidence="9">Cladode</tissue>
    </source>
</reference>
<keyword evidence="5" id="KW-0029">Amino-acid transport</keyword>
<keyword evidence="4 8" id="KW-0812">Transmembrane</keyword>
<dbReference type="GO" id="GO:0006865">
    <property type="term" value="P:amino acid transport"/>
    <property type="evidence" value="ECO:0007669"/>
    <property type="project" value="UniProtKB-KW"/>
</dbReference>
<comment type="similarity">
    <text evidence="2">Belongs to the GLUTAMINE DUMPER 1 (TC 9.B.60) family.</text>
</comment>
<evidence type="ECO:0000256" key="1">
    <source>
        <dbReference type="ARBA" id="ARBA00004167"/>
    </source>
</evidence>
<dbReference type="PANTHER" id="PTHR33228:SF77">
    <property type="entry name" value="PROTEIN GLUTAMINE DUMPER 2"/>
    <property type="match status" value="1"/>
</dbReference>
<accession>A0A7C9E1B9</accession>